<protein>
    <submittedName>
        <fullName evidence="1">7587_t:CDS:1</fullName>
    </submittedName>
</protein>
<gene>
    <name evidence="1" type="ORF">DHETER_LOCUS16224</name>
</gene>
<organism evidence="1 2">
    <name type="scientific">Dentiscutata heterogama</name>
    <dbReference type="NCBI Taxonomy" id="1316150"/>
    <lineage>
        <taxon>Eukaryota</taxon>
        <taxon>Fungi</taxon>
        <taxon>Fungi incertae sedis</taxon>
        <taxon>Mucoromycota</taxon>
        <taxon>Glomeromycotina</taxon>
        <taxon>Glomeromycetes</taxon>
        <taxon>Diversisporales</taxon>
        <taxon>Gigasporaceae</taxon>
        <taxon>Dentiscutata</taxon>
    </lineage>
</organism>
<comment type="caution">
    <text evidence="1">The sequence shown here is derived from an EMBL/GenBank/DDBJ whole genome shotgun (WGS) entry which is preliminary data.</text>
</comment>
<accession>A0ACA9R5A4</accession>
<keyword evidence="2" id="KW-1185">Reference proteome</keyword>
<dbReference type="EMBL" id="CAJVPU010060914">
    <property type="protein sequence ID" value="CAG8777771.1"/>
    <property type="molecule type" value="Genomic_DNA"/>
</dbReference>
<evidence type="ECO:0000313" key="1">
    <source>
        <dbReference type="EMBL" id="CAG8777771.1"/>
    </source>
</evidence>
<feature type="non-terminal residue" evidence="1">
    <location>
        <position position="114"/>
    </location>
</feature>
<dbReference type="Proteomes" id="UP000789702">
    <property type="component" value="Unassembled WGS sequence"/>
</dbReference>
<sequence>PNSSIRDLQQQNLRPRSISPESMLIETDSHTLPNNDEEIARPSKLGITTGESVDHSQHQSIGQTSASSRQFEWNGNRWDSQEEPTTYFSDNPKEKITEIIDENENLGYQPNMMN</sequence>
<name>A0ACA9R5A4_9GLOM</name>
<evidence type="ECO:0000313" key="2">
    <source>
        <dbReference type="Proteomes" id="UP000789702"/>
    </source>
</evidence>
<reference evidence="1" key="1">
    <citation type="submission" date="2021-06" db="EMBL/GenBank/DDBJ databases">
        <authorList>
            <person name="Kallberg Y."/>
            <person name="Tangrot J."/>
            <person name="Rosling A."/>
        </authorList>
    </citation>
    <scope>NUCLEOTIDE SEQUENCE</scope>
    <source>
        <strain evidence="1">IL203A</strain>
    </source>
</reference>
<feature type="non-terminal residue" evidence="1">
    <location>
        <position position="1"/>
    </location>
</feature>
<proteinExistence type="predicted"/>